<dbReference type="EMBL" id="JANPWB010000012">
    <property type="protein sequence ID" value="KAJ1120499.1"/>
    <property type="molecule type" value="Genomic_DNA"/>
</dbReference>
<reference evidence="2" key="1">
    <citation type="journal article" date="2022" name="bioRxiv">
        <title>Sequencing and chromosome-scale assembly of the giantPleurodeles waltlgenome.</title>
        <authorList>
            <person name="Brown T."/>
            <person name="Elewa A."/>
            <person name="Iarovenko S."/>
            <person name="Subramanian E."/>
            <person name="Araus A.J."/>
            <person name="Petzold A."/>
            <person name="Susuki M."/>
            <person name="Suzuki K.-i.T."/>
            <person name="Hayashi T."/>
            <person name="Toyoda A."/>
            <person name="Oliveira C."/>
            <person name="Osipova E."/>
            <person name="Leigh N.D."/>
            <person name="Simon A."/>
            <person name="Yun M.H."/>
        </authorList>
    </citation>
    <scope>NUCLEOTIDE SEQUENCE</scope>
    <source>
        <strain evidence="2">20211129_DDA</strain>
        <tissue evidence="2">Liver</tissue>
    </source>
</reference>
<dbReference type="Proteomes" id="UP001066276">
    <property type="component" value="Chromosome 8"/>
</dbReference>
<sequence length="107" mass="11748">MYARPSVPEVNQRKPFQSARSAHCGLATRNKCHDTAAPMNPKNTPRASSASVWCEYTPREGREKGSGPANYRAPFPQDRGLEVKEGVEADAMFAAGVSLEAERGRWV</sequence>
<name>A0AAV7P0X6_PLEWA</name>
<evidence type="ECO:0000313" key="3">
    <source>
        <dbReference type="Proteomes" id="UP001066276"/>
    </source>
</evidence>
<protein>
    <submittedName>
        <fullName evidence="2">Uncharacterized protein</fullName>
    </submittedName>
</protein>
<keyword evidence="3" id="KW-1185">Reference proteome</keyword>
<accession>A0AAV7P0X6</accession>
<evidence type="ECO:0000256" key="1">
    <source>
        <dbReference type="SAM" id="MobiDB-lite"/>
    </source>
</evidence>
<feature type="region of interest" description="Disordered" evidence="1">
    <location>
        <begin position="1"/>
        <end position="22"/>
    </location>
</feature>
<gene>
    <name evidence="2" type="ORF">NDU88_008664</name>
</gene>
<organism evidence="2 3">
    <name type="scientific">Pleurodeles waltl</name>
    <name type="common">Iberian ribbed newt</name>
    <dbReference type="NCBI Taxonomy" id="8319"/>
    <lineage>
        <taxon>Eukaryota</taxon>
        <taxon>Metazoa</taxon>
        <taxon>Chordata</taxon>
        <taxon>Craniata</taxon>
        <taxon>Vertebrata</taxon>
        <taxon>Euteleostomi</taxon>
        <taxon>Amphibia</taxon>
        <taxon>Batrachia</taxon>
        <taxon>Caudata</taxon>
        <taxon>Salamandroidea</taxon>
        <taxon>Salamandridae</taxon>
        <taxon>Pleurodelinae</taxon>
        <taxon>Pleurodeles</taxon>
    </lineage>
</organism>
<evidence type="ECO:0000313" key="2">
    <source>
        <dbReference type="EMBL" id="KAJ1120499.1"/>
    </source>
</evidence>
<dbReference type="AlphaFoldDB" id="A0AAV7P0X6"/>
<comment type="caution">
    <text evidence="2">The sequence shown here is derived from an EMBL/GenBank/DDBJ whole genome shotgun (WGS) entry which is preliminary data.</text>
</comment>
<proteinExistence type="predicted"/>